<dbReference type="EMBL" id="LAZR01006936">
    <property type="protein sequence ID" value="KKM88602.1"/>
    <property type="molecule type" value="Genomic_DNA"/>
</dbReference>
<reference evidence="1" key="1">
    <citation type="journal article" date="2015" name="Nature">
        <title>Complex archaea that bridge the gap between prokaryotes and eukaryotes.</title>
        <authorList>
            <person name="Spang A."/>
            <person name="Saw J.H."/>
            <person name="Jorgensen S.L."/>
            <person name="Zaremba-Niedzwiedzka K."/>
            <person name="Martijn J."/>
            <person name="Lind A.E."/>
            <person name="van Eijk R."/>
            <person name="Schleper C."/>
            <person name="Guy L."/>
            <person name="Ettema T.J."/>
        </authorList>
    </citation>
    <scope>NUCLEOTIDE SEQUENCE</scope>
</reference>
<protein>
    <submittedName>
        <fullName evidence="1">Uncharacterized protein</fullName>
    </submittedName>
</protein>
<comment type="caution">
    <text evidence="1">The sequence shown here is derived from an EMBL/GenBank/DDBJ whole genome shotgun (WGS) entry which is preliminary data.</text>
</comment>
<gene>
    <name evidence="1" type="ORF">LCGC14_1257180</name>
</gene>
<proteinExistence type="predicted"/>
<accession>A0A0F9P570</accession>
<evidence type="ECO:0000313" key="1">
    <source>
        <dbReference type="EMBL" id="KKM88602.1"/>
    </source>
</evidence>
<name>A0A0F9P570_9ZZZZ</name>
<organism evidence="1">
    <name type="scientific">marine sediment metagenome</name>
    <dbReference type="NCBI Taxonomy" id="412755"/>
    <lineage>
        <taxon>unclassified sequences</taxon>
        <taxon>metagenomes</taxon>
        <taxon>ecological metagenomes</taxon>
    </lineage>
</organism>
<dbReference type="AlphaFoldDB" id="A0A0F9P570"/>
<sequence>MESDVILLADDETGEILDINQAG</sequence>
<feature type="non-terminal residue" evidence="1">
    <location>
        <position position="23"/>
    </location>
</feature>